<dbReference type="Proteomes" id="UP000030136">
    <property type="component" value="Unassembled WGS sequence"/>
</dbReference>
<feature type="compositionally biased region" description="Polar residues" evidence="1">
    <location>
        <begin position="183"/>
        <end position="195"/>
    </location>
</feature>
<keyword evidence="2" id="KW-0732">Signal</keyword>
<accession>A0AB34PG69</accession>
<proteinExistence type="predicted"/>
<dbReference type="Pfam" id="PF12099">
    <property type="entry name" value="DUF3575"/>
    <property type="match status" value="1"/>
</dbReference>
<dbReference type="EMBL" id="JQJC01000010">
    <property type="protein sequence ID" value="KGN95426.1"/>
    <property type="molecule type" value="Genomic_DNA"/>
</dbReference>
<reference evidence="3 4" key="1">
    <citation type="submission" date="2014-08" db="EMBL/GenBank/DDBJ databases">
        <title>Porphyromonas crevioricanis strain:COT-253_OH1447 Genome sequencing.</title>
        <authorList>
            <person name="Wallis C."/>
            <person name="Deusch O."/>
            <person name="O'Flynn C."/>
            <person name="Davis I."/>
            <person name="Jospin G."/>
            <person name="Darling A.E."/>
            <person name="Coil D.A."/>
            <person name="Alexiev A."/>
            <person name="Horsfall A."/>
            <person name="Kirkwood N."/>
            <person name="Harris S."/>
            <person name="Eisen J.A."/>
        </authorList>
    </citation>
    <scope>NUCLEOTIDE SEQUENCE [LARGE SCALE GENOMIC DNA]</scope>
    <source>
        <strain evidence="4">COT-253 OH1447</strain>
    </source>
</reference>
<feature type="compositionally biased region" description="Basic and acidic residues" evidence="1">
    <location>
        <begin position="154"/>
        <end position="163"/>
    </location>
</feature>
<organism evidence="3 4">
    <name type="scientific">Porphyromonas crevioricanis</name>
    <dbReference type="NCBI Taxonomy" id="393921"/>
    <lineage>
        <taxon>Bacteria</taxon>
        <taxon>Pseudomonadati</taxon>
        <taxon>Bacteroidota</taxon>
        <taxon>Bacteroidia</taxon>
        <taxon>Bacteroidales</taxon>
        <taxon>Porphyromonadaceae</taxon>
        <taxon>Porphyromonas</taxon>
    </lineage>
</organism>
<protein>
    <recommendedName>
        <fullName evidence="5">DUF3575 domain-containing protein</fullName>
    </recommendedName>
</protein>
<evidence type="ECO:0000313" key="3">
    <source>
        <dbReference type="EMBL" id="KGN95426.1"/>
    </source>
</evidence>
<evidence type="ECO:0000256" key="1">
    <source>
        <dbReference type="SAM" id="MobiDB-lite"/>
    </source>
</evidence>
<evidence type="ECO:0000256" key="2">
    <source>
        <dbReference type="SAM" id="SignalP"/>
    </source>
</evidence>
<feature type="signal peptide" evidence="2">
    <location>
        <begin position="1"/>
        <end position="22"/>
    </location>
</feature>
<gene>
    <name evidence="3" type="ORF">HQ38_03895</name>
</gene>
<feature type="region of interest" description="Disordered" evidence="1">
    <location>
        <begin position="136"/>
        <end position="195"/>
    </location>
</feature>
<feature type="compositionally biased region" description="Polar residues" evidence="1">
    <location>
        <begin position="136"/>
        <end position="151"/>
    </location>
</feature>
<name>A0AB34PG69_9PORP</name>
<dbReference type="RefSeq" id="WP_036889705.1">
    <property type="nucleotide sequence ID" value="NZ_JQJC01000010.1"/>
</dbReference>
<evidence type="ECO:0008006" key="5">
    <source>
        <dbReference type="Google" id="ProtNLM"/>
    </source>
</evidence>
<feature type="chain" id="PRO_5044245784" description="DUF3575 domain-containing protein" evidence="2">
    <location>
        <begin position="23"/>
        <end position="355"/>
    </location>
</feature>
<evidence type="ECO:0000313" key="4">
    <source>
        <dbReference type="Proteomes" id="UP000030136"/>
    </source>
</evidence>
<comment type="caution">
    <text evidence="3">The sequence shown here is derived from an EMBL/GenBank/DDBJ whole genome shotgun (WGS) entry which is preliminary data.</text>
</comment>
<dbReference type="AlphaFoldDB" id="A0AB34PG69"/>
<dbReference type="InterPro" id="IPR021958">
    <property type="entry name" value="DUF3575"/>
</dbReference>
<sequence>MDYGRKIKKVVFLLLLAVSVWATPQALTAQEVQGERSTVILRFVSDKGMFYRAGNEESLNFLLRNVSPGSLTAGAIQVDGYSRTKELSKMRCNRVKSELIVRRGLREEHFTTRSLTGAFEGMENVVVVTIPLPSKSENSRMAGQPLDNTPSAQEAEKAERAEQAEIAGEAQTVSSDGADKASVSEQASLPTASAEQPTLSIRGNLLRWATLTPDLGLEWRISPSVGILAHGTWTSWSWDNLNRRYALWEVAPELRYYIGKGKRGYIGAMYKVGEFNYKLAAVGKQGNLMAGGITGGYMLRLNKSFALDFSLGAGYIHVDYDKYEVINSVKVRRGNESKNLWGIMNAGVVLVWNLF</sequence>